<keyword evidence="5" id="KW-1185">Reference proteome</keyword>
<evidence type="ECO:0000313" key="5">
    <source>
        <dbReference type="Proteomes" id="UP000076154"/>
    </source>
</evidence>
<proteinExistence type="predicted"/>
<evidence type="ECO:0000313" key="4">
    <source>
        <dbReference type="EMBL" id="RDB19772.1"/>
    </source>
</evidence>
<feature type="transmembrane region" description="Helical" evidence="2">
    <location>
        <begin position="319"/>
        <end position="341"/>
    </location>
</feature>
<accession>A0A369JEM2</accession>
<feature type="transmembrane region" description="Helical" evidence="2">
    <location>
        <begin position="389"/>
        <end position="408"/>
    </location>
</feature>
<protein>
    <recommendedName>
        <fullName evidence="3">DUF6534 domain-containing protein</fullName>
    </recommendedName>
</protein>
<keyword evidence="2" id="KW-1133">Transmembrane helix</keyword>
<evidence type="ECO:0000256" key="1">
    <source>
        <dbReference type="SAM" id="MobiDB-lite"/>
    </source>
</evidence>
<dbReference type="OrthoDB" id="2536347at2759"/>
<feature type="region of interest" description="Disordered" evidence="1">
    <location>
        <begin position="490"/>
        <end position="515"/>
    </location>
</feature>
<dbReference type="AlphaFoldDB" id="A0A369JEM2"/>
<organism evidence="4 5">
    <name type="scientific">Hypsizygus marmoreus</name>
    <name type="common">White beech mushroom</name>
    <name type="synonym">Agaricus marmoreus</name>
    <dbReference type="NCBI Taxonomy" id="39966"/>
    <lineage>
        <taxon>Eukaryota</taxon>
        <taxon>Fungi</taxon>
        <taxon>Dikarya</taxon>
        <taxon>Basidiomycota</taxon>
        <taxon>Agaricomycotina</taxon>
        <taxon>Agaricomycetes</taxon>
        <taxon>Agaricomycetidae</taxon>
        <taxon>Agaricales</taxon>
        <taxon>Tricholomatineae</taxon>
        <taxon>Lyophyllaceae</taxon>
        <taxon>Hypsizygus</taxon>
    </lineage>
</organism>
<name>A0A369JEM2_HYPMA</name>
<dbReference type="EMBL" id="LUEZ02000076">
    <property type="protein sequence ID" value="RDB19772.1"/>
    <property type="molecule type" value="Genomic_DNA"/>
</dbReference>
<feature type="transmembrane region" description="Helical" evidence="2">
    <location>
        <begin position="244"/>
        <end position="267"/>
    </location>
</feature>
<feature type="transmembrane region" description="Helical" evidence="2">
    <location>
        <begin position="207"/>
        <end position="224"/>
    </location>
</feature>
<feature type="transmembrane region" description="Helical" evidence="2">
    <location>
        <begin position="174"/>
        <end position="195"/>
    </location>
</feature>
<dbReference type="Proteomes" id="UP000076154">
    <property type="component" value="Unassembled WGS sequence"/>
</dbReference>
<comment type="caution">
    <text evidence="4">The sequence shown here is derived from an EMBL/GenBank/DDBJ whole genome shotgun (WGS) entry which is preliminary data.</text>
</comment>
<sequence length="515" mass="57442">MPSHLSGRFPCPLVPPICCIEVVESQSPVHRPSSHLSRALTYHLRPSAREFISLSHGPETHLMSDHPGTWRLHPLDMGTADTHTLCHWCHPERISLPRTSRFFARILLASGSIDIHRDGLTLIGNPRAQSRSPDPQTHAIMSTSTSTLPPDIFWTSGIPFPFDLELQRINSSQVLGYMLNWCLFGVVSIQVYYYYMAFPKDRLYCKCLVYGVYILETLQTGVITHDAFASFGLGFGSFDALDSIQFTCLSIPILSGVVGCVVQVFYAYRINMLSKTKTLGYVIAVISVIGCVAGIVTGVKSFQIGRLSRLTETPVFISAAFWWGCCAICDVTIALSMIYLLSRHDTGFRSTHLMITRLTRIIVETGTATALVAIVNLILFFRYPKTNYYTVPVLIIAKLYCNTLLVLFNHRMRITGGREEDLIALNTIEIPTRIPSVTFSRPPSAYHEEWKPSRKDGGVQWRDALSAENQNYRQTHPEVGIRVSTDVFVTKDSDSIDTQPTPPSSGATSSADNRV</sequence>
<evidence type="ECO:0000259" key="3">
    <source>
        <dbReference type="Pfam" id="PF20152"/>
    </source>
</evidence>
<feature type="transmembrane region" description="Helical" evidence="2">
    <location>
        <begin position="279"/>
        <end position="299"/>
    </location>
</feature>
<feature type="transmembrane region" description="Helical" evidence="2">
    <location>
        <begin position="361"/>
        <end position="383"/>
    </location>
</feature>
<keyword evidence="2" id="KW-0472">Membrane</keyword>
<dbReference type="InParanoid" id="A0A369JEM2"/>
<dbReference type="Pfam" id="PF20152">
    <property type="entry name" value="DUF6534"/>
    <property type="match status" value="1"/>
</dbReference>
<keyword evidence="2" id="KW-0812">Transmembrane</keyword>
<evidence type="ECO:0000256" key="2">
    <source>
        <dbReference type="SAM" id="Phobius"/>
    </source>
</evidence>
<dbReference type="InterPro" id="IPR045339">
    <property type="entry name" value="DUF6534"/>
</dbReference>
<dbReference type="STRING" id="39966.A0A369JEM2"/>
<dbReference type="PANTHER" id="PTHR40465">
    <property type="entry name" value="CHROMOSOME 1, WHOLE GENOME SHOTGUN SEQUENCE"/>
    <property type="match status" value="1"/>
</dbReference>
<feature type="domain" description="DUF6534" evidence="3">
    <location>
        <begin position="327"/>
        <end position="412"/>
    </location>
</feature>
<reference evidence="4" key="1">
    <citation type="submission" date="2018-04" db="EMBL/GenBank/DDBJ databases">
        <title>Whole genome sequencing of Hypsizygus marmoreus.</title>
        <authorList>
            <person name="Choi I.-G."/>
            <person name="Min B."/>
            <person name="Kim J.-G."/>
            <person name="Kim S."/>
            <person name="Oh Y.-L."/>
            <person name="Kong W.-S."/>
            <person name="Park H."/>
            <person name="Jeong J."/>
            <person name="Song E.-S."/>
        </authorList>
    </citation>
    <scope>NUCLEOTIDE SEQUENCE [LARGE SCALE GENOMIC DNA]</scope>
    <source>
        <strain evidence="4">51987-8</strain>
    </source>
</reference>
<feature type="compositionally biased region" description="Low complexity" evidence="1">
    <location>
        <begin position="504"/>
        <end position="515"/>
    </location>
</feature>
<gene>
    <name evidence="4" type="ORF">Hypma_013182</name>
</gene>
<dbReference type="PANTHER" id="PTHR40465:SF1">
    <property type="entry name" value="DUF6534 DOMAIN-CONTAINING PROTEIN"/>
    <property type="match status" value="1"/>
</dbReference>